<protein>
    <submittedName>
        <fullName evidence="4">SDR family oxidoreductase</fullName>
    </submittedName>
</protein>
<organism evidence="4 5">
    <name type="scientific">Variovorax humicola</name>
    <dbReference type="NCBI Taxonomy" id="1769758"/>
    <lineage>
        <taxon>Bacteria</taxon>
        <taxon>Pseudomonadati</taxon>
        <taxon>Pseudomonadota</taxon>
        <taxon>Betaproteobacteria</taxon>
        <taxon>Burkholderiales</taxon>
        <taxon>Comamonadaceae</taxon>
        <taxon>Variovorax</taxon>
    </lineage>
</organism>
<evidence type="ECO:0000256" key="2">
    <source>
        <dbReference type="ARBA" id="ARBA00023002"/>
    </source>
</evidence>
<keyword evidence="5" id="KW-1185">Reference proteome</keyword>
<reference evidence="4 5" key="1">
    <citation type="submission" date="2024-03" db="EMBL/GenBank/DDBJ databases">
        <title>Novel species of the genus Variovorax.</title>
        <authorList>
            <person name="Liu Q."/>
            <person name="Xin Y.-H."/>
        </authorList>
    </citation>
    <scope>NUCLEOTIDE SEQUENCE [LARGE SCALE GENOMIC DNA]</scope>
    <source>
        <strain evidence="4 5">KACC 18501</strain>
    </source>
</reference>
<dbReference type="RefSeq" id="WP_340362754.1">
    <property type="nucleotide sequence ID" value="NZ_JBBKZV010000002.1"/>
</dbReference>
<dbReference type="EMBL" id="JBBKZV010000002">
    <property type="protein sequence ID" value="MEJ8821717.1"/>
    <property type="molecule type" value="Genomic_DNA"/>
</dbReference>
<comment type="similarity">
    <text evidence="1 3">Belongs to the short-chain dehydrogenases/reductases (SDR) family.</text>
</comment>
<accession>A0ABU8VVI9</accession>
<evidence type="ECO:0000256" key="3">
    <source>
        <dbReference type="RuleBase" id="RU000363"/>
    </source>
</evidence>
<keyword evidence="2" id="KW-0560">Oxidoreductase</keyword>
<dbReference type="SUPFAM" id="SSF51735">
    <property type="entry name" value="NAD(P)-binding Rossmann-fold domains"/>
    <property type="match status" value="1"/>
</dbReference>
<dbReference type="InterPro" id="IPR036291">
    <property type="entry name" value="NAD(P)-bd_dom_sf"/>
</dbReference>
<dbReference type="NCBIfam" id="NF006118">
    <property type="entry name" value="PRK08264.1-4"/>
    <property type="match status" value="1"/>
</dbReference>
<dbReference type="PRINTS" id="PR00080">
    <property type="entry name" value="SDRFAMILY"/>
</dbReference>
<dbReference type="PRINTS" id="PR00081">
    <property type="entry name" value="GDHRDH"/>
</dbReference>
<evidence type="ECO:0000313" key="5">
    <source>
        <dbReference type="Proteomes" id="UP001363010"/>
    </source>
</evidence>
<evidence type="ECO:0000313" key="4">
    <source>
        <dbReference type="EMBL" id="MEJ8821717.1"/>
    </source>
</evidence>
<proteinExistence type="inferred from homology"/>
<dbReference type="Gene3D" id="3.40.50.720">
    <property type="entry name" value="NAD(P)-binding Rossmann-like Domain"/>
    <property type="match status" value="1"/>
</dbReference>
<dbReference type="Proteomes" id="UP001363010">
    <property type="component" value="Unassembled WGS sequence"/>
</dbReference>
<gene>
    <name evidence="4" type="ORF">WKW80_06660</name>
</gene>
<sequence length="257" mass="27246">MLRSYSLEVEKETTMNIQKSIALVTGANRGIGRELVQHLLAAGAQKVYATARNTDTLGDLVKAHPGRLEVQTLDITRPEQIAAVKAQCLDVNLLINNAGINRHQGFLAAESLEHAQAEVTTNYLGTLAMCRAFAPQLTGDGAIVNMLSILAKVTIPGMGSLCAAKAAGLRMTEGVRAELAARGALVMAVMPGAVDTEMSKDFKGPMSSPAEVAKAVLAGLERGDEDVYVGDFADWINGGMKDDPKAIERELAKYLPG</sequence>
<evidence type="ECO:0000256" key="1">
    <source>
        <dbReference type="ARBA" id="ARBA00006484"/>
    </source>
</evidence>
<dbReference type="PANTHER" id="PTHR44196:SF1">
    <property type="entry name" value="DEHYDROGENASE_REDUCTASE SDR FAMILY MEMBER 7B"/>
    <property type="match status" value="1"/>
</dbReference>
<dbReference type="InterPro" id="IPR002347">
    <property type="entry name" value="SDR_fam"/>
</dbReference>
<name>A0ABU8VVI9_9BURK</name>
<dbReference type="PANTHER" id="PTHR44196">
    <property type="entry name" value="DEHYDROGENASE/REDUCTASE SDR FAMILY MEMBER 7B"/>
    <property type="match status" value="1"/>
</dbReference>
<comment type="caution">
    <text evidence="4">The sequence shown here is derived from an EMBL/GenBank/DDBJ whole genome shotgun (WGS) entry which is preliminary data.</text>
</comment>
<dbReference type="Pfam" id="PF00106">
    <property type="entry name" value="adh_short"/>
    <property type="match status" value="1"/>
</dbReference>